<keyword evidence="2" id="KW-1185">Reference proteome</keyword>
<accession>A0A0D2Q589</accession>
<evidence type="ECO:0000313" key="2">
    <source>
        <dbReference type="Proteomes" id="UP000054270"/>
    </source>
</evidence>
<protein>
    <recommendedName>
        <fullName evidence="3">F-box domain-containing protein</fullName>
    </recommendedName>
</protein>
<evidence type="ECO:0008006" key="3">
    <source>
        <dbReference type="Google" id="ProtNLM"/>
    </source>
</evidence>
<gene>
    <name evidence="1" type="ORF">HYPSUDRAFT_63896</name>
</gene>
<evidence type="ECO:0000313" key="1">
    <source>
        <dbReference type="EMBL" id="KJA26680.1"/>
    </source>
</evidence>
<dbReference type="EMBL" id="KN817527">
    <property type="protein sequence ID" value="KJA26680.1"/>
    <property type="molecule type" value="Genomic_DNA"/>
</dbReference>
<name>A0A0D2Q589_HYPSF</name>
<dbReference type="Proteomes" id="UP000054270">
    <property type="component" value="Unassembled WGS sequence"/>
</dbReference>
<dbReference type="OrthoDB" id="3001771at2759"/>
<dbReference type="AlphaFoldDB" id="A0A0D2Q589"/>
<dbReference type="STRING" id="945553.A0A0D2Q589"/>
<organism evidence="1 2">
    <name type="scientific">Hypholoma sublateritium (strain FD-334 SS-4)</name>
    <dbReference type="NCBI Taxonomy" id="945553"/>
    <lineage>
        <taxon>Eukaryota</taxon>
        <taxon>Fungi</taxon>
        <taxon>Dikarya</taxon>
        <taxon>Basidiomycota</taxon>
        <taxon>Agaricomycotina</taxon>
        <taxon>Agaricomycetes</taxon>
        <taxon>Agaricomycetidae</taxon>
        <taxon>Agaricales</taxon>
        <taxon>Agaricineae</taxon>
        <taxon>Strophariaceae</taxon>
        <taxon>Hypholoma</taxon>
    </lineage>
</organism>
<proteinExistence type="predicted"/>
<sequence>MARIQDIPVDSSEFPFNVAHTCELWRDVVLECPENWINLEFDLAYDPHPLLDAIAASKTLLFSVHVFTTANELTEARKLLENKRARAVVQSLLVHAERCTSIFFDLTYASSLTSPALFLARIHPELTELILDYASYDLPRCYEGTQIKSKPIPLPLKKLRRMSMCGSAFMDIIHLGTEWLHAQSGSNQVRSRAEITIPTLHLRDFEFPACNDEMIDKEYTFARFIHLLHFIVPWDRLHFETISLAYRPHSDVRAAGQHDLEYADWSSLTLENVSRDFITEFFQIGNLDSVEYLYFISCSVPPISGGFFCANLSLSDAPVGGASFSDNDDSLYNLLSSWKGSSLALTACPTFDDKFIHWLADDRGDGECEAYGIRFLDLKDCQNFTASALRRLVAAINDPVKLDDENWDEFEHMETLTVYGRGPRLTDEDLLWFNDYSGETSVTWHVENDDGYTINQKFGR</sequence>
<reference evidence="2" key="1">
    <citation type="submission" date="2014-04" db="EMBL/GenBank/DDBJ databases">
        <title>Evolutionary Origins and Diversification of the Mycorrhizal Mutualists.</title>
        <authorList>
            <consortium name="DOE Joint Genome Institute"/>
            <consortium name="Mycorrhizal Genomics Consortium"/>
            <person name="Kohler A."/>
            <person name="Kuo A."/>
            <person name="Nagy L.G."/>
            <person name="Floudas D."/>
            <person name="Copeland A."/>
            <person name="Barry K.W."/>
            <person name="Cichocki N."/>
            <person name="Veneault-Fourrey C."/>
            <person name="LaButti K."/>
            <person name="Lindquist E.A."/>
            <person name="Lipzen A."/>
            <person name="Lundell T."/>
            <person name="Morin E."/>
            <person name="Murat C."/>
            <person name="Riley R."/>
            <person name="Ohm R."/>
            <person name="Sun H."/>
            <person name="Tunlid A."/>
            <person name="Henrissat B."/>
            <person name="Grigoriev I.V."/>
            <person name="Hibbett D.S."/>
            <person name="Martin F."/>
        </authorList>
    </citation>
    <scope>NUCLEOTIDE SEQUENCE [LARGE SCALE GENOMIC DNA]</scope>
    <source>
        <strain evidence="2">FD-334 SS-4</strain>
    </source>
</reference>